<keyword evidence="4" id="KW-0175">Coiled coil</keyword>
<dbReference type="Proteomes" id="UP000175744">
    <property type="component" value="Unassembled WGS sequence"/>
</dbReference>
<comment type="pathway">
    <text evidence="1">Biopolymer metabolism; poly-(R)-3-hydroxybutanoate biosynthesis.</text>
</comment>
<gene>
    <name evidence="5" type="ORF">CLOACE_21150</name>
</gene>
<evidence type="ECO:0000256" key="2">
    <source>
        <dbReference type="ARBA" id="ARBA00019066"/>
    </source>
</evidence>
<keyword evidence="3" id="KW-0583">PHB biosynthesis</keyword>
<evidence type="ECO:0000313" key="6">
    <source>
        <dbReference type="Proteomes" id="UP000175744"/>
    </source>
</evidence>
<protein>
    <recommendedName>
        <fullName evidence="2">Poly(3-hydroxyalkanoate) polymerase subunit PhaE</fullName>
    </recommendedName>
</protein>
<comment type="caution">
    <text evidence="5">The sequence shown here is derived from an EMBL/GenBank/DDBJ whole genome shotgun (WGS) entry which is preliminary data.</text>
</comment>
<dbReference type="BRENDA" id="2.3.1.304">
    <property type="organism ID" value="17312"/>
</dbReference>
<feature type="coiled-coil region" evidence="4">
    <location>
        <begin position="326"/>
        <end position="353"/>
    </location>
</feature>
<evidence type="ECO:0000256" key="1">
    <source>
        <dbReference type="ARBA" id="ARBA00004683"/>
    </source>
</evidence>
<dbReference type="OrthoDB" id="617533at2"/>
<evidence type="ECO:0000256" key="3">
    <source>
        <dbReference type="ARBA" id="ARBA00022752"/>
    </source>
</evidence>
<evidence type="ECO:0000313" key="5">
    <source>
        <dbReference type="EMBL" id="OFI01500.1"/>
    </source>
</evidence>
<name>A0A1E8EW93_9CLOT</name>
<reference evidence="5 6" key="1">
    <citation type="submission" date="2016-06" db="EMBL/GenBank/DDBJ databases">
        <title>Genome sequence of Clostridium acetireducens DSM 10703.</title>
        <authorList>
            <person name="Poehlein A."/>
            <person name="Fluechter S."/>
            <person name="Duerre P."/>
            <person name="Daniel R."/>
        </authorList>
    </citation>
    <scope>NUCLEOTIDE SEQUENCE [LARGE SCALE GENOMIC DNA]</scope>
    <source>
        <strain evidence="5 6">DSM 10703</strain>
    </source>
</reference>
<accession>A0A1E8EW93</accession>
<organism evidence="5 6">
    <name type="scientific">Clostridium acetireducens DSM 10703</name>
    <dbReference type="NCBI Taxonomy" id="1121290"/>
    <lineage>
        <taxon>Bacteria</taxon>
        <taxon>Bacillati</taxon>
        <taxon>Bacillota</taxon>
        <taxon>Clostridia</taxon>
        <taxon>Eubacteriales</taxon>
        <taxon>Clostridiaceae</taxon>
        <taxon>Clostridium</taxon>
    </lineage>
</organism>
<dbReference type="STRING" id="1121290.CLAOCE_21150"/>
<dbReference type="AlphaFoldDB" id="A0A1E8EW93"/>
<evidence type="ECO:0000256" key="4">
    <source>
        <dbReference type="SAM" id="Coils"/>
    </source>
</evidence>
<dbReference type="EMBL" id="LZFO01000043">
    <property type="protein sequence ID" value="OFI01500.1"/>
    <property type="molecule type" value="Genomic_DNA"/>
</dbReference>
<sequence>MYSKNLYENLMENWIESQKKFIDVWQEGFKLNTQEDLKEEKSKEDKSQGNVFNKWLEMNNEIIKKNMEFFNPDKVQSIFKNVTNGFDYNCNLFNFWQDLSKKVLNNDLGDFYKQWQDKYKSIISNNLVAFFPMYMQEGLINYLSVYNNYYKFLGKFYEPWIKDFQKINELMVKGLYGENEAYIEIIKICRENYNESLGKFLKAPILGISREYFEKQLDSIDAFIEYIDNFSEFSATIYKVAYDTMNKIIKEYEKMSKEGSQPKTFNEFYQYWWKTNEKAYKELFQTDYFSKLMSNVVEKGCEFKRDLDILLEKQLKLLPVTTKTDIESLYKTVYDLKKQVRTLKKELEEIKKGNENK</sequence>
<proteinExistence type="predicted"/>
<keyword evidence="6" id="KW-1185">Reference proteome</keyword>
<dbReference type="RefSeq" id="WP_070111173.1">
    <property type="nucleotide sequence ID" value="NZ_LZFO01000043.1"/>
</dbReference>
<dbReference type="UniPathway" id="UPA00917"/>
<dbReference type="InterPro" id="IPR010123">
    <property type="entry name" value="PHA_synth_III_E"/>
</dbReference>
<dbReference type="GO" id="GO:0042619">
    <property type="term" value="P:poly-hydroxybutyrate biosynthetic process"/>
    <property type="evidence" value="ECO:0007669"/>
    <property type="project" value="UniProtKB-KW"/>
</dbReference>
<dbReference type="Pfam" id="PF09712">
    <property type="entry name" value="PHA_synth_III_E"/>
    <property type="match status" value="1"/>
</dbReference>